<dbReference type="InterPro" id="IPR018028">
    <property type="entry name" value="Catalase"/>
</dbReference>
<dbReference type="SMART" id="SM01060">
    <property type="entry name" value="Catalase"/>
    <property type="match status" value="1"/>
</dbReference>
<comment type="caution">
    <text evidence="2">The sequence shown here is derived from an EMBL/GenBank/DDBJ whole genome shotgun (WGS) entry which is preliminary data.</text>
</comment>
<dbReference type="AlphaFoldDB" id="A0A9P6QAH2"/>
<name>A0A9P6QAH2_9FUNG</name>
<evidence type="ECO:0000313" key="2">
    <source>
        <dbReference type="EMBL" id="KAG0263497.1"/>
    </source>
</evidence>
<accession>A0A9P6QAH2</accession>
<organism evidence="2 3">
    <name type="scientific">Actinomortierella ambigua</name>
    <dbReference type="NCBI Taxonomy" id="1343610"/>
    <lineage>
        <taxon>Eukaryota</taxon>
        <taxon>Fungi</taxon>
        <taxon>Fungi incertae sedis</taxon>
        <taxon>Mucoromycota</taxon>
        <taxon>Mortierellomycotina</taxon>
        <taxon>Mortierellomycetes</taxon>
        <taxon>Mortierellales</taxon>
        <taxon>Mortierellaceae</taxon>
        <taxon>Actinomortierella</taxon>
    </lineage>
</organism>
<dbReference type="EMBL" id="JAAAJB010000160">
    <property type="protein sequence ID" value="KAG0263497.1"/>
    <property type="molecule type" value="Genomic_DNA"/>
</dbReference>
<dbReference type="GO" id="GO:0042744">
    <property type="term" value="P:hydrogen peroxide catabolic process"/>
    <property type="evidence" value="ECO:0007669"/>
    <property type="project" value="TreeGrafter"/>
</dbReference>
<dbReference type="InterPro" id="IPR020835">
    <property type="entry name" value="Catalase_sf"/>
</dbReference>
<evidence type="ECO:0000313" key="3">
    <source>
        <dbReference type="Proteomes" id="UP000807716"/>
    </source>
</evidence>
<dbReference type="PIRSF" id="PIRSF000296">
    <property type="entry name" value="SrpA"/>
    <property type="match status" value="1"/>
</dbReference>
<dbReference type="InterPro" id="IPR011614">
    <property type="entry name" value="Catalase_core"/>
</dbReference>
<dbReference type="InterPro" id="IPR024168">
    <property type="entry name" value="Catalase_SrpA-type_pred"/>
</dbReference>
<dbReference type="GO" id="GO:0004096">
    <property type="term" value="F:catalase activity"/>
    <property type="evidence" value="ECO:0007669"/>
    <property type="project" value="InterPro"/>
</dbReference>
<dbReference type="SUPFAM" id="SSF56634">
    <property type="entry name" value="Heme-dependent catalase-like"/>
    <property type="match status" value="1"/>
</dbReference>
<reference evidence="2" key="1">
    <citation type="journal article" date="2020" name="Fungal Divers.">
        <title>Resolving the Mortierellaceae phylogeny through synthesis of multi-gene phylogenetics and phylogenomics.</title>
        <authorList>
            <person name="Vandepol N."/>
            <person name="Liber J."/>
            <person name="Desiro A."/>
            <person name="Na H."/>
            <person name="Kennedy M."/>
            <person name="Barry K."/>
            <person name="Grigoriev I.V."/>
            <person name="Miller A.N."/>
            <person name="O'Donnell K."/>
            <person name="Stajich J.E."/>
            <person name="Bonito G."/>
        </authorList>
    </citation>
    <scope>NUCLEOTIDE SEQUENCE</scope>
    <source>
        <strain evidence="2">BC1065</strain>
    </source>
</reference>
<sequence>MPLPTDEQLIANAKEVIALFHQAFGPHPGFRPGHAKGQLVRGTFVPTKAAGDLSRAEHFHAPSTPVTVRFSNSTGLPLIPDGDPHAEPRGAALRFHLADDKTTGHRRHTDVIGHSVPAFPARNGVEFAHFLRAIGGSEAELGAYLEKNPPAKTFLTYPKPLTQSFATTPYFALTAYKFVNKDGKETYIRYELEPVAGIHTLPEGTDVKGLDPEYLFKELATRLKAGTAAAAAAQGPIKFKLVAQLANEGDPTDDISLQWSQAGHRKVELGTVTLETLVDDNATEQKHVIFDPIPRVDGIEPSADPMLEFRAAVYLLSGRERRAA</sequence>
<dbReference type="PANTHER" id="PTHR11465">
    <property type="entry name" value="CATALASE"/>
    <property type="match status" value="1"/>
</dbReference>
<dbReference type="OrthoDB" id="2379805at2759"/>
<feature type="domain" description="Catalase core" evidence="1">
    <location>
        <begin position="1"/>
        <end position="324"/>
    </location>
</feature>
<dbReference type="GO" id="GO:0005739">
    <property type="term" value="C:mitochondrion"/>
    <property type="evidence" value="ECO:0007669"/>
    <property type="project" value="TreeGrafter"/>
</dbReference>
<dbReference type="Gene3D" id="1.20.1280.120">
    <property type="match status" value="1"/>
</dbReference>
<dbReference type="Gene3D" id="2.40.180.10">
    <property type="entry name" value="Catalase core domain"/>
    <property type="match status" value="1"/>
</dbReference>
<dbReference type="Pfam" id="PF00199">
    <property type="entry name" value="Catalase"/>
    <property type="match status" value="1"/>
</dbReference>
<protein>
    <recommendedName>
        <fullName evidence="1">Catalase core domain-containing protein</fullName>
    </recommendedName>
</protein>
<proteinExistence type="predicted"/>
<dbReference type="GO" id="GO:0020037">
    <property type="term" value="F:heme binding"/>
    <property type="evidence" value="ECO:0007669"/>
    <property type="project" value="InterPro"/>
</dbReference>
<dbReference type="GO" id="GO:0005777">
    <property type="term" value="C:peroxisome"/>
    <property type="evidence" value="ECO:0007669"/>
    <property type="project" value="TreeGrafter"/>
</dbReference>
<dbReference type="PROSITE" id="PS51402">
    <property type="entry name" value="CATALASE_3"/>
    <property type="match status" value="1"/>
</dbReference>
<gene>
    <name evidence="2" type="ORF">DFQ27_001749</name>
</gene>
<evidence type="ECO:0000259" key="1">
    <source>
        <dbReference type="SMART" id="SM01060"/>
    </source>
</evidence>
<dbReference type="GO" id="GO:0042542">
    <property type="term" value="P:response to hydrogen peroxide"/>
    <property type="evidence" value="ECO:0007669"/>
    <property type="project" value="TreeGrafter"/>
</dbReference>
<keyword evidence="3" id="KW-1185">Reference proteome</keyword>
<dbReference type="PANTHER" id="PTHR11465:SF62">
    <property type="entry name" value="CATALASE T"/>
    <property type="match status" value="1"/>
</dbReference>
<dbReference type="Proteomes" id="UP000807716">
    <property type="component" value="Unassembled WGS sequence"/>
</dbReference>
<dbReference type="CDD" id="cd08153">
    <property type="entry name" value="srpA_like"/>
    <property type="match status" value="1"/>
</dbReference>